<dbReference type="Proteomes" id="UP000298652">
    <property type="component" value="Chromosome 9"/>
</dbReference>
<name>A0A4V6D0X0_SETVI</name>
<feature type="region of interest" description="Disordered" evidence="1">
    <location>
        <begin position="61"/>
        <end position="103"/>
    </location>
</feature>
<feature type="chain" id="PRO_5020346894" evidence="2">
    <location>
        <begin position="29"/>
        <end position="103"/>
    </location>
</feature>
<evidence type="ECO:0000313" key="3">
    <source>
        <dbReference type="EMBL" id="TKV92425.1"/>
    </source>
</evidence>
<dbReference type="OMA" id="PSNCSYN"/>
<dbReference type="EMBL" id="CM016560">
    <property type="protein sequence ID" value="TKV92425.1"/>
    <property type="molecule type" value="Genomic_DNA"/>
</dbReference>
<protein>
    <submittedName>
        <fullName evidence="3">Uncharacterized protein</fullName>
    </submittedName>
</protein>
<evidence type="ECO:0000256" key="2">
    <source>
        <dbReference type="SAM" id="SignalP"/>
    </source>
</evidence>
<dbReference type="AlphaFoldDB" id="A0A4V6D0X0"/>
<keyword evidence="2" id="KW-0732">Signal</keyword>
<reference evidence="3" key="1">
    <citation type="submission" date="2019-03" db="EMBL/GenBank/DDBJ databases">
        <title>WGS assembly of Setaria viridis.</title>
        <authorList>
            <person name="Huang P."/>
            <person name="Jenkins J."/>
            <person name="Grimwood J."/>
            <person name="Barry K."/>
            <person name="Healey A."/>
            <person name="Mamidi S."/>
            <person name="Sreedasyam A."/>
            <person name="Shu S."/>
            <person name="Feldman M."/>
            <person name="Wu J."/>
            <person name="Yu Y."/>
            <person name="Chen C."/>
            <person name="Johnson J."/>
            <person name="Rokhsar D."/>
            <person name="Baxter I."/>
            <person name="Schmutz J."/>
            <person name="Brutnell T."/>
            <person name="Kellogg E."/>
        </authorList>
    </citation>
    <scope>NUCLEOTIDE SEQUENCE [LARGE SCALE GENOMIC DNA]</scope>
</reference>
<feature type="signal peptide" evidence="2">
    <location>
        <begin position="1"/>
        <end position="28"/>
    </location>
</feature>
<evidence type="ECO:0000313" key="4">
    <source>
        <dbReference type="Proteomes" id="UP000298652"/>
    </source>
</evidence>
<accession>A0A4V6D0X0</accession>
<organism evidence="3 4">
    <name type="scientific">Setaria viridis</name>
    <name type="common">Green bristlegrass</name>
    <name type="synonym">Setaria italica subsp. viridis</name>
    <dbReference type="NCBI Taxonomy" id="4556"/>
    <lineage>
        <taxon>Eukaryota</taxon>
        <taxon>Viridiplantae</taxon>
        <taxon>Streptophyta</taxon>
        <taxon>Embryophyta</taxon>
        <taxon>Tracheophyta</taxon>
        <taxon>Spermatophyta</taxon>
        <taxon>Magnoliopsida</taxon>
        <taxon>Liliopsida</taxon>
        <taxon>Poales</taxon>
        <taxon>Poaceae</taxon>
        <taxon>PACMAD clade</taxon>
        <taxon>Panicoideae</taxon>
        <taxon>Panicodae</taxon>
        <taxon>Paniceae</taxon>
        <taxon>Cenchrinae</taxon>
        <taxon>Setaria</taxon>
    </lineage>
</organism>
<keyword evidence="4" id="KW-1185">Reference proteome</keyword>
<sequence>MARRTLRLSSTALAAAFVLALVVAASSAARTVGAGRPAPADDHLHAATRATAAVAAAATKQPADQTAATIDASAGPSGCSSNPNNGGGRCPGSHRQISSGNSN</sequence>
<feature type="compositionally biased region" description="Low complexity" evidence="1">
    <location>
        <begin position="61"/>
        <end position="84"/>
    </location>
</feature>
<proteinExistence type="predicted"/>
<evidence type="ECO:0000256" key="1">
    <source>
        <dbReference type="SAM" id="MobiDB-lite"/>
    </source>
</evidence>
<gene>
    <name evidence="3" type="ORF">SEVIR_9G161950v2</name>
</gene>
<dbReference type="Gramene" id="TKV92425">
    <property type="protein sequence ID" value="TKV92425"/>
    <property type="gene ID" value="SEVIR_9G161950v2"/>
</dbReference>